<keyword evidence="1" id="KW-0732">Signal</keyword>
<proteinExistence type="predicted"/>
<feature type="signal peptide" evidence="1">
    <location>
        <begin position="1"/>
        <end position="26"/>
    </location>
</feature>
<name>A0A518CVX0_9BACT</name>
<evidence type="ECO:0000256" key="1">
    <source>
        <dbReference type="SAM" id="SignalP"/>
    </source>
</evidence>
<dbReference type="PROSITE" id="PS51257">
    <property type="entry name" value="PROKAR_LIPOPROTEIN"/>
    <property type="match status" value="1"/>
</dbReference>
<gene>
    <name evidence="2" type="ORF">Pla163_04760</name>
</gene>
<protein>
    <submittedName>
        <fullName evidence="2">Uncharacterized protein</fullName>
    </submittedName>
</protein>
<keyword evidence="3" id="KW-1185">Reference proteome</keyword>
<evidence type="ECO:0000313" key="3">
    <source>
        <dbReference type="Proteomes" id="UP000319342"/>
    </source>
</evidence>
<evidence type="ECO:0000313" key="2">
    <source>
        <dbReference type="EMBL" id="QDU83377.1"/>
    </source>
</evidence>
<dbReference type="OrthoDB" id="289875at2"/>
<accession>A0A518CVX0</accession>
<dbReference type="EMBL" id="CP036290">
    <property type="protein sequence ID" value="QDU83377.1"/>
    <property type="molecule type" value="Genomic_DNA"/>
</dbReference>
<organism evidence="2 3">
    <name type="scientific">Rohdeia mirabilis</name>
    <dbReference type="NCBI Taxonomy" id="2528008"/>
    <lineage>
        <taxon>Bacteria</taxon>
        <taxon>Pseudomonadati</taxon>
        <taxon>Planctomycetota</taxon>
        <taxon>Planctomycetia</taxon>
        <taxon>Planctomycetia incertae sedis</taxon>
        <taxon>Rohdeia</taxon>
    </lineage>
</organism>
<reference evidence="2 3" key="1">
    <citation type="submission" date="2019-02" db="EMBL/GenBank/DDBJ databases">
        <title>Deep-cultivation of Planctomycetes and their phenomic and genomic characterization uncovers novel biology.</title>
        <authorList>
            <person name="Wiegand S."/>
            <person name="Jogler M."/>
            <person name="Boedeker C."/>
            <person name="Pinto D."/>
            <person name="Vollmers J."/>
            <person name="Rivas-Marin E."/>
            <person name="Kohn T."/>
            <person name="Peeters S.H."/>
            <person name="Heuer A."/>
            <person name="Rast P."/>
            <person name="Oberbeckmann S."/>
            <person name="Bunk B."/>
            <person name="Jeske O."/>
            <person name="Meyerdierks A."/>
            <person name="Storesund J.E."/>
            <person name="Kallscheuer N."/>
            <person name="Luecker S."/>
            <person name="Lage O.M."/>
            <person name="Pohl T."/>
            <person name="Merkel B.J."/>
            <person name="Hornburger P."/>
            <person name="Mueller R.-W."/>
            <person name="Bruemmer F."/>
            <person name="Labrenz M."/>
            <person name="Spormann A.M."/>
            <person name="Op den Camp H."/>
            <person name="Overmann J."/>
            <person name="Amann R."/>
            <person name="Jetten M.S.M."/>
            <person name="Mascher T."/>
            <person name="Medema M.H."/>
            <person name="Devos D.P."/>
            <person name="Kaster A.-K."/>
            <person name="Ovreas L."/>
            <person name="Rohde M."/>
            <person name="Galperin M.Y."/>
            <person name="Jogler C."/>
        </authorList>
    </citation>
    <scope>NUCLEOTIDE SEQUENCE [LARGE SCALE GENOMIC DNA]</scope>
    <source>
        <strain evidence="2 3">Pla163</strain>
    </source>
</reference>
<dbReference type="RefSeq" id="WP_145182957.1">
    <property type="nucleotide sequence ID" value="NZ_CP036290.1"/>
</dbReference>
<dbReference type="Proteomes" id="UP000319342">
    <property type="component" value="Chromosome"/>
</dbReference>
<dbReference type="AlphaFoldDB" id="A0A518CVX0"/>
<feature type="chain" id="PRO_5021883430" evidence="1">
    <location>
        <begin position="27"/>
        <end position="170"/>
    </location>
</feature>
<sequence precursor="true">MNRIRHLLVAAAGVLAVACAPTPVVATGVLAGLAQSDAMTIHALYPYLVRNEDGQPVDDDSETFHGYRILGSADVDDPSRRDLLVRLVERGIEDSDGRVAACFNPRHGLSIVVDGQVTDLVICFECHSMSVYEDGVEVAGHLTARGLAPQVTALFEEAGLTIHRDEEDEE</sequence>